<dbReference type="Pfam" id="PF01984">
    <property type="entry name" value="dsDNA_bind"/>
    <property type="match status" value="1"/>
</dbReference>
<name>A0A1I8A8V2_9BILA</name>
<dbReference type="InterPro" id="IPR036883">
    <property type="entry name" value="PDCD5-like_sf"/>
</dbReference>
<protein>
    <submittedName>
        <fullName evidence="4">Programmed cell death protein 5</fullName>
    </submittedName>
</protein>
<dbReference type="PANTHER" id="PTHR10840">
    <property type="entry name" value="PROGRAMMED CELL DEATH PROTEIN 5"/>
    <property type="match status" value="1"/>
</dbReference>
<reference evidence="4" key="1">
    <citation type="submission" date="2016-11" db="UniProtKB">
        <authorList>
            <consortium name="WormBaseParasite"/>
        </authorList>
    </citation>
    <scope>IDENTIFICATION</scope>
</reference>
<dbReference type="Proteomes" id="UP000095287">
    <property type="component" value="Unplaced"/>
</dbReference>
<feature type="compositionally biased region" description="Low complexity" evidence="2">
    <location>
        <begin position="58"/>
        <end position="72"/>
    </location>
</feature>
<sequence>MSSIPASLSVLSADTELFGSPPIDSEQLLTSTLFEDYTTMEDPEMAAIRARRMAQLQGGAGQAADGGANQKEAQARKAAAEQQEDMKNSILSQCLHQDAIARLSNLAAAKPEKARMVENMIVQMARRGQIAGKMSDAALRQLLDRVSEQTQRTTTVKFDRRRAAIDSDSD</sequence>
<dbReference type="Gene3D" id="1.10.8.140">
    <property type="entry name" value="PDCD5-like"/>
    <property type="match status" value="1"/>
</dbReference>
<evidence type="ECO:0000313" key="4">
    <source>
        <dbReference type="WBParaSite" id="L893_g33741.t1"/>
    </source>
</evidence>
<evidence type="ECO:0000256" key="2">
    <source>
        <dbReference type="SAM" id="MobiDB-lite"/>
    </source>
</evidence>
<evidence type="ECO:0000313" key="3">
    <source>
        <dbReference type="Proteomes" id="UP000095287"/>
    </source>
</evidence>
<dbReference type="GO" id="GO:0003677">
    <property type="term" value="F:DNA binding"/>
    <property type="evidence" value="ECO:0007669"/>
    <property type="project" value="InterPro"/>
</dbReference>
<feature type="compositionally biased region" description="Basic and acidic residues" evidence="2">
    <location>
        <begin position="157"/>
        <end position="170"/>
    </location>
</feature>
<evidence type="ECO:0000256" key="1">
    <source>
        <dbReference type="ARBA" id="ARBA00010490"/>
    </source>
</evidence>
<feature type="region of interest" description="Disordered" evidence="2">
    <location>
        <begin position="148"/>
        <end position="170"/>
    </location>
</feature>
<dbReference type="PANTHER" id="PTHR10840:SF0">
    <property type="entry name" value="PROGRAMMED CELL DEATH PROTEIN 5"/>
    <property type="match status" value="1"/>
</dbReference>
<dbReference type="InterPro" id="IPR002836">
    <property type="entry name" value="PDCD5-like"/>
</dbReference>
<dbReference type="GO" id="GO:0005829">
    <property type="term" value="C:cytosol"/>
    <property type="evidence" value="ECO:0007669"/>
    <property type="project" value="TreeGrafter"/>
</dbReference>
<comment type="similarity">
    <text evidence="1">Belongs to the PDCD5 family.</text>
</comment>
<dbReference type="GO" id="GO:0005634">
    <property type="term" value="C:nucleus"/>
    <property type="evidence" value="ECO:0007669"/>
    <property type="project" value="TreeGrafter"/>
</dbReference>
<dbReference type="WBParaSite" id="L893_g33741.t1">
    <property type="protein sequence ID" value="L893_g33741.t1"/>
    <property type="gene ID" value="L893_g33741"/>
</dbReference>
<proteinExistence type="inferred from homology"/>
<feature type="compositionally biased region" description="Basic and acidic residues" evidence="2">
    <location>
        <begin position="73"/>
        <end position="86"/>
    </location>
</feature>
<dbReference type="SUPFAM" id="SSF46950">
    <property type="entry name" value="Double-stranded DNA-binding domain"/>
    <property type="match status" value="1"/>
</dbReference>
<keyword evidence="3" id="KW-1185">Reference proteome</keyword>
<feature type="region of interest" description="Disordered" evidence="2">
    <location>
        <begin position="58"/>
        <end position="86"/>
    </location>
</feature>
<dbReference type="AlphaFoldDB" id="A0A1I8A8V2"/>
<organism evidence="3 4">
    <name type="scientific">Steinernema glaseri</name>
    <dbReference type="NCBI Taxonomy" id="37863"/>
    <lineage>
        <taxon>Eukaryota</taxon>
        <taxon>Metazoa</taxon>
        <taxon>Ecdysozoa</taxon>
        <taxon>Nematoda</taxon>
        <taxon>Chromadorea</taxon>
        <taxon>Rhabditida</taxon>
        <taxon>Tylenchina</taxon>
        <taxon>Panagrolaimomorpha</taxon>
        <taxon>Strongyloidoidea</taxon>
        <taxon>Steinernematidae</taxon>
        <taxon>Steinernema</taxon>
    </lineage>
</organism>
<accession>A0A1I8A8V2</accession>